<dbReference type="AlphaFoldDB" id="A0A0B7A1U9"/>
<feature type="compositionally biased region" description="Polar residues" evidence="1">
    <location>
        <begin position="98"/>
        <end position="112"/>
    </location>
</feature>
<dbReference type="InterPro" id="IPR046359">
    <property type="entry name" value="Aftin-like"/>
</dbReference>
<feature type="compositionally biased region" description="Acidic residues" evidence="1">
    <location>
        <begin position="212"/>
        <end position="221"/>
    </location>
</feature>
<feature type="region of interest" description="Disordered" evidence="1">
    <location>
        <begin position="62"/>
        <end position="128"/>
    </location>
</feature>
<dbReference type="GO" id="GO:0030276">
    <property type="term" value="F:clathrin binding"/>
    <property type="evidence" value="ECO:0007669"/>
    <property type="project" value="InterPro"/>
</dbReference>
<accession>A0A0B7A1U9</accession>
<evidence type="ECO:0000259" key="2">
    <source>
        <dbReference type="Pfam" id="PF15045"/>
    </source>
</evidence>
<feature type="compositionally biased region" description="Basic and acidic residues" evidence="1">
    <location>
        <begin position="202"/>
        <end position="211"/>
    </location>
</feature>
<feature type="region of interest" description="Disordered" evidence="1">
    <location>
        <begin position="163"/>
        <end position="340"/>
    </location>
</feature>
<dbReference type="Pfam" id="PF15045">
    <property type="entry name" value="Clathrin_bdg"/>
    <property type="match status" value="1"/>
</dbReference>
<evidence type="ECO:0000313" key="3">
    <source>
        <dbReference type="EMBL" id="CEK74081.1"/>
    </source>
</evidence>
<dbReference type="InterPro" id="IPR029205">
    <property type="entry name" value="Clathrin-bd"/>
</dbReference>
<dbReference type="PANTHER" id="PTHR16156:SF10">
    <property type="entry name" value="AFTIPHILIN-RELATED"/>
    <property type="match status" value="1"/>
</dbReference>
<feature type="domain" description="Aftiphilin clathrin-binding box" evidence="2">
    <location>
        <begin position="380"/>
        <end position="425"/>
    </location>
</feature>
<dbReference type="PANTHER" id="PTHR16156">
    <property type="entry name" value="AFTIPHILIN A-RELATED"/>
    <property type="match status" value="1"/>
</dbReference>
<protein>
    <recommendedName>
        <fullName evidence="2">Aftiphilin clathrin-binding box domain-containing protein</fullName>
    </recommendedName>
</protein>
<sequence>SDADEDMCTKDHKHLNPTQRKEVTDNSSSFTDFSASANVLDEAAINQSELPALGCSVPEDSAVDSVEANEDELKETDYDRDNSSIVVNEDIVECDTVGSKQSEAGDSSNTDLESSDDNVSSDHQDLDNFVEEVEEVKEFGNFTFSTGQSDNDDDVAHEIAPITFRTSICETAESEVEDGDEFSFDIHRPPVIDDDAGSNSREIGEASKDISDSDGSDDFGDFDSAQNPPLKNSSHILNNNSESFGDFDKPEPAAEDDDGWADFGAAPTPVSSSSDSSVPKTQVTVPANPEQSKSQKLRNAVINSFSESPVATTSESQQTDEIKDNGHSQENNHGVNSLYDDESPLPLDVVVDLGLSNALEAKQQTWTVVQHPAKKEAKVKLWSHLKDVDSCHALMYTWHASHCSKEVFATLHIDTQNILFTHKKQAVPFFAPGLGILEPIRGGGTVLDRKKEKSIITMTHPTLLESSKIEYQQNPTTQDIPPVDFDWSSSGLTNPLTDEWDWVFKADSQESVPAALHPLEEILKKSTPTVRPATNEILSPETVHILKKMPNLSFMQSRVLMFPVKQ</sequence>
<feature type="compositionally biased region" description="Acidic residues" evidence="1">
    <location>
        <begin position="172"/>
        <end position="183"/>
    </location>
</feature>
<name>A0A0B7A1U9_9EUPU</name>
<feature type="non-terminal residue" evidence="3">
    <location>
        <position position="1"/>
    </location>
</feature>
<organism evidence="3">
    <name type="scientific">Arion vulgaris</name>
    <dbReference type="NCBI Taxonomy" id="1028688"/>
    <lineage>
        <taxon>Eukaryota</taxon>
        <taxon>Metazoa</taxon>
        <taxon>Spiralia</taxon>
        <taxon>Lophotrochozoa</taxon>
        <taxon>Mollusca</taxon>
        <taxon>Gastropoda</taxon>
        <taxon>Heterobranchia</taxon>
        <taxon>Euthyneura</taxon>
        <taxon>Panpulmonata</taxon>
        <taxon>Eupulmonata</taxon>
        <taxon>Stylommatophora</taxon>
        <taxon>Helicina</taxon>
        <taxon>Arionoidea</taxon>
        <taxon>Arionidae</taxon>
        <taxon>Arion</taxon>
    </lineage>
</organism>
<dbReference type="GO" id="GO:0030121">
    <property type="term" value="C:AP-1 adaptor complex"/>
    <property type="evidence" value="ECO:0007669"/>
    <property type="project" value="TreeGrafter"/>
</dbReference>
<feature type="compositionally biased region" description="Polar residues" evidence="1">
    <location>
        <begin position="278"/>
        <end position="294"/>
    </location>
</feature>
<reference evidence="3" key="1">
    <citation type="submission" date="2014-12" db="EMBL/GenBank/DDBJ databases">
        <title>Insight into the proteome of Arion vulgaris.</title>
        <authorList>
            <person name="Aradska J."/>
            <person name="Bulat T."/>
            <person name="Smidak R."/>
            <person name="Sarate P."/>
            <person name="Gangsoo J."/>
            <person name="Sialana F."/>
            <person name="Bilban M."/>
            <person name="Lubec G."/>
        </authorList>
    </citation>
    <scope>NUCLEOTIDE SEQUENCE</scope>
    <source>
        <tissue evidence="3">Skin</tissue>
    </source>
</reference>
<feature type="compositionally biased region" description="Polar residues" evidence="1">
    <location>
        <begin position="301"/>
        <end position="319"/>
    </location>
</feature>
<evidence type="ECO:0000256" key="1">
    <source>
        <dbReference type="SAM" id="MobiDB-lite"/>
    </source>
</evidence>
<dbReference type="EMBL" id="HACG01027216">
    <property type="protein sequence ID" value="CEK74081.1"/>
    <property type="molecule type" value="Transcribed_RNA"/>
</dbReference>
<dbReference type="GO" id="GO:0032588">
    <property type="term" value="C:trans-Golgi network membrane"/>
    <property type="evidence" value="ECO:0007669"/>
    <property type="project" value="InterPro"/>
</dbReference>
<proteinExistence type="predicted"/>
<gene>
    <name evidence="3" type="primary">ORF89551</name>
</gene>
<feature type="region of interest" description="Disordered" evidence="1">
    <location>
        <begin position="1"/>
        <end position="31"/>
    </location>
</feature>
<feature type="compositionally biased region" description="Polar residues" evidence="1">
    <location>
        <begin position="225"/>
        <end position="243"/>
    </location>
</feature>